<evidence type="ECO:0000256" key="4">
    <source>
        <dbReference type="ARBA" id="ARBA00022692"/>
    </source>
</evidence>
<dbReference type="SUPFAM" id="SSF56935">
    <property type="entry name" value="Porins"/>
    <property type="match status" value="2"/>
</dbReference>
<dbReference type="InterPro" id="IPR012910">
    <property type="entry name" value="Plug_dom"/>
</dbReference>
<dbReference type="Gene3D" id="2.40.170.20">
    <property type="entry name" value="TonB-dependent receptor, beta-barrel domain"/>
    <property type="match status" value="1"/>
</dbReference>
<feature type="signal peptide" evidence="10">
    <location>
        <begin position="1"/>
        <end position="22"/>
    </location>
</feature>
<organism evidence="12 13">
    <name type="scientific">candidate division GN15 bacterium</name>
    <dbReference type="NCBI Taxonomy" id="2072418"/>
    <lineage>
        <taxon>Bacteria</taxon>
        <taxon>candidate division GN15</taxon>
    </lineage>
</organism>
<dbReference type="PANTHER" id="PTHR30069">
    <property type="entry name" value="TONB-DEPENDENT OUTER MEMBRANE RECEPTOR"/>
    <property type="match status" value="1"/>
</dbReference>
<dbReference type="Gene3D" id="2.170.130.10">
    <property type="entry name" value="TonB-dependent receptor, plug domain"/>
    <property type="match status" value="1"/>
</dbReference>
<accession>A0A855XC81</accession>
<dbReference type="SUPFAM" id="SSF49464">
    <property type="entry name" value="Carboxypeptidase regulatory domain-like"/>
    <property type="match status" value="1"/>
</dbReference>
<keyword evidence="3 8" id="KW-1134">Transmembrane beta strand</keyword>
<keyword evidence="4 8" id="KW-0812">Transmembrane</keyword>
<gene>
    <name evidence="12" type="ORF">C3F09_02425</name>
</gene>
<evidence type="ECO:0000256" key="2">
    <source>
        <dbReference type="ARBA" id="ARBA00022448"/>
    </source>
</evidence>
<feature type="domain" description="TonB-dependent receptor plug" evidence="11">
    <location>
        <begin position="136"/>
        <end position="232"/>
    </location>
</feature>
<evidence type="ECO:0000313" key="13">
    <source>
        <dbReference type="Proteomes" id="UP000250918"/>
    </source>
</evidence>
<dbReference type="EMBL" id="PQAP01000009">
    <property type="protein sequence ID" value="PWB75469.1"/>
    <property type="molecule type" value="Genomic_DNA"/>
</dbReference>
<evidence type="ECO:0000256" key="3">
    <source>
        <dbReference type="ARBA" id="ARBA00022452"/>
    </source>
</evidence>
<evidence type="ECO:0000256" key="8">
    <source>
        <dbReference type="PROSITE-ProRule" id="PRU01360"/>
    </source>
</evidence>
<name>A0A855XC81_9BACT</name>
<dbReference type="InterPro" id="IPR036942">
    <property type="entry name" value="Beta-barrel_TonB_sf"/>
</dbReference>
<dbReference type="InterPro" id="IPR008969">
    <property type="entry name" value="CarboxyPept-like_regulatory"/>
</dbReference>
<dbReference type="PANTHER" id="PTHR30069:SF29">
    <property type="entry name" value="HEMOGLOBIN AND HEMOGLOBIN-HAPTOGLOBIN-BINDING PROTEIN 1-RELATED"/>
    <property type="match status" value="1"/>
</dbReference>
<dbReference type="GO" id="GO:0044718">
    <property type="term" value="P:siderophore transmembrane transport"/>
    <property type="evidence" value="ECO:0007669"/>
    <property type="project" value="TreeGrafter"/>
</dbReference>
<dbReference type="Proteomes" id="UP000250918">
    <property type="component" value="Unassembled WGS sequence"/>
</dbReference>
<evidence type="ECO:0000313" key="12">
    <source>
        <dbReference type="EMBL" id="PWB75469.1"/>
    </source>
</evidence>
<dbReference type="Pfam" id="PF07715">
    <property type="entry name" value="Plug"/>
    <property type="match status" value="1"/>
</dbReference>
<keyword evidence="6 8" id="KW-0472">Membrane</keyword>
<evidence type="ECO:0000259" key="11">
    <source>
        <dbReference type="Pfam" id="PF07715"/>
    </source>
</evidence>
<proteinExistence type="inferred from homology"/>
<evidence type="ECO:0000256" key="10">
    <source>
        <dbReference type="SAM" id="SignalP"/>
    </source>
</evidence>
<dbReference type="InterPro" id="IPR037066">
    <property type="entry name" value="Plug_dom_sf"/>
</dbReference>
<reference evidence="12 13" key="1">
    <citation type="journal article" date="2018" name="ISME J.">
        <title>A methanotrophic archaeon couples anaerobic oxidation of methane to Fe(III) reduction.</title>
        <authorList>
            <person name="Cai C."/>
            <person name="Leu A.O."/>
            <person name="Xie G.J."/>
            <person name="Guo J."/>
            <person name="Feng Y."/>
            <person name="Zhao J.X."/>
            <person name="Tyson G.W."/>
            <person name="Yuan Z."/>
            <person name="Hu S."/>
        </authorList>
    </citation>
    <scope>NUCLEOTIDE SEQUENCE [LARGE SCALE GENOMIC DNA]</scope>
    <source>
        <strain evidence="12">FeB_12</strain>
    </source>
</reference>
<keyword evidence="5 10" id="KW-0732">Signal</keyword>
<comment type="similarity">
    <text evidence="8">Belongs to the TonB-dependent receptor family.</text>
</comment>
<protein>
    <recommendedName>
        <fullName evidence="11">TonB-dependent receptor plug domain-containing protein</fullName>
    </recommendedName>
</protein>
<dbReference type="Gene3D" id="2.60.40.1120">
    <property type="entry name" value="Carboxypeptidase-like, regulatory domain"/>
    <property type="match status" value="1"/>
</dbReference>
<evidence type="ECO:0000256" key="6">
    <source>
        <dbReference type="ARBA" id="ARBA00023136"/>
    </source>
</evidence>
<comment type="caution">
    <text evidence="12">The sequence shown here is derived from an EMBL/GenBank/DDBJ whole genome shotgun (WGS) entry which is preliminary data.</text>
</comment>
<feature type="region of interest" description="Disordered" evidence="9">
    <location>
        <begin position="548"/>
        <end position="570"/>
    </location>
</feature>
<keyword evidence="7 8" id="KW-0998">Cell outer membrane</keyword>
<dbReference type="PROSITE" id="PS52016">
    <property type="entry name" value="TONB_DEPENDENT_REC_3"/>
    <property type="match status" value="1"/>
</dbReference>
<dbReference type="AlphaFoldDB" id="A0A855XC81"/>
<dbReference type="InterPro" id="IPR039426">
    <property type="entry name" value="TonB-dep_rcpt-like"/>
</dbReference>
<evidence type="ECO:0000256" key="7">
    <source>
        <dbReference type="ARBA" id="ARBA00023237"/>
    </source>
</evidence>
<evidence type="ECO:0000256" key="9">
    <source>
        <dbReference type="SAM" id="MobiDB-lite"/>
    </source>
</evidence>
<feature type="region of interest" description="Disordered" evidence="9">
    <location>
        <begin position="595"/>
        <end position="622"/>
    </location>
</feature>
<sequence length="1118" mass="125422">MSGTAKRLFVGFVAVLCCVSMAATWVLAGSTGQIKGKVTDKDNKQPIVGASVRVANTTIGAMTDPDGNFQILRVDPGQYTLQISAVGYQKMEIENVQVTADLTKEVTIALPTAVTELKDVIKVTDKQDILNKFETSNQSTITAQSIKTRPVQTVDNLLKSVAGVQTTASGQVFIRGGRAGEVAYIVDGVPVGDPLGGVAGTGINLSLASGSIQEVQIIKDGFDPEYGNALSGIVKITTPTGNKDNTKINMQFITDDFGTRELNKYSKNYDYLRFSIAGPDPILKSRILPSLGLNFLQDKEFTYYIYGEVEKWNGDYPYTDYDSPITHHEYGTAGLFGIDIPNRRLNRYYFVTNFKFRPRQNLKFILSYKNSESRNGVFNWGNRYAMSTAPVVHSRWQSLSLEVSQELSKNMSYEGVFSYYQKRDSQKPGDPNNPLNGLDPNAFLLDSMWESYDDLNHNNRYDAPEPLINLYPDSMAYGVNTSGPKYTYGEFTADSIVVQNGQVVPVRFRFNDNGIKDSLEGEPYLDLNGNGVWDRGDYLHDKNGNGVLDADRQSPINRHTPEPYVDGDSILGEPFTDLNANGRYDPGVDLFVRSTDPATNQDLNRNGRHDGPENTASYQWEPGIPYMDRNGNGIYDAPNGRYDPGEPFLDVNGNGRYDYGTATSFLNPGSYDVDVVWQDNETKTYRGELKVYRQMGPHELKLGGMLSRDAFSYNQIKRSYIAYVGRYDGGPFADRGAFRDVFTYKPWNGTLYFHDKIEYGTMIAMLGLRWDFFLQDVNKLVPVVQSDDLGGAGVILGDRQRLSPRIGFSYPISDKAKVHFNYGHFYQLPEYRYMYARNTVNIDQNDVVGNFNLDYMKTVQYSFGVKYAMTESYTLDLSGYFKDEFDKINQQLVTLARRRVNQYRNRDYGRSRGFELTLEKRGGGYVNGEISYAYAFAYGKASQTSEDYLTEFQLSRDPLAESPLDNDIRHSLKAGIQIYIPGSVKPRLFGLPIPNGWTLAIQSVIESGRPFTPDSKYPGIVATTGETIATNSLRYPATAVFDIRFSKEFKVVGLDYSLVLDVRNLLNSKNVNTVYSTTGRPDTQQNLNGLVYAGTAEDQYPYNWDYGRQVRLGIEVNL</sequence>
<evidence type="ECO:0000256" key="5">
    <source>
        <dbReference type="ARBA" id="ARBA00022729"/>
    </source>
</evidence>
<comment type="subcellular location">
    <subcellularLocation>
        <location evidence="1 8">Cell outer membrane</location>
        <topology evidence="1 8">Multi-pass membrane protein</topology>
    </subcellularLocation>
</comment>
<evidence type="ECO:0000256" key="1">
    <source>
        <dbReference type="ARBA" id="ARBA00004571"/>
    </source>
</evidence>
<feature type="chain" id="PRO_5032636247" description="TonB-dependent receptor plug domain-containing protein" evidence="10">
    <location>
        <begin position="23"/>
        <end position="1118"/>
    </location>
</feature>
<dbReference type="GO" id="GO:0015344">
    <property type="term" value="F:siderophore uptake transmembrane transporter activity"/>
    <property type="evidence" value="ECO:0007669"/>
    <property type="project" value="TreeGrafter"/>
</dbReference>
<keyword evidence="2 8" id="KW-0813">Transport</keyword>
<dbReference type="GO" id="GO:0009279">
    <property type="term" value="C:cell outer membrane"/>
    <property type="evidence" value="ECO:0007669"/>
    <property type="project" value="UniProtKB-SubCell"/>
</dbReference>
<dbReference type="Pfam" id="PF13715">
    <property type="entry name" value="CarbopepD_reg_2"/>
    <property type="match status" value="1"/>
</dbReference>